<keyword evidence="1" id="KW-0677">Repeat</keyword>
<protein>
    <submittedName>
        <fullName evidence="5">Uncharacterized protein</fullName>
    </submittedName>
</protein>
<dbReference type="Pfam" id="PF07719">
    <property type="entry name" value="TPR_2"/>
    <property type="match status" value="1"/>
</dbReference>
<dbReference type="Gene3D" id="1.25.40.10">
    <property type="entry name" value="Tetratricopeptide repeat domain"/>
    <property type="match status" value="1"/>
</dbReference>
<dbReference type="SMART" id="SM00028">
    <property type="entry name" value="TPR"/>
    <property type="match status" value="1"/>
</dbReference>
<evidence type="ECO:0000256" key="1">
    <source>
        <dbReference type="ARBA" id="ARBA00022737"/>
    </source>
</evidence>
<feature type="repeat" description="TPR" evidence="3">
    <location>
        <begin position="191"/>
        <end position="224"/>
    </location>
</feature>
<evidence type="ECO:0000313" key="5">
    <source>
        <dbReference type="EMBL" id="KRP33192.1"/>
    </source>
</evidence>
<gene>
    <name evidence="5" type="ORF">ABS32_00985</name>
</gene>
<dbReference type="AlphaFoldDB" id="A0A0R2XAJ2"/>
<evidence type="ECO:0000256" key="4">
    <source>
        <dbReference type="SAM" id="MobiDB-lite"/>
    </source>
</evidence>
<feature type="region of interest" description="Disordered" evidence="4">
    <location>
        <begin position="224"/>
        <end position="248"/>
    </location>
</feature>
<evidence type="ECO:0000256" key="3">
    <source>
        <dbReference type="PROSITE-ProRule" id="PRU00339"/>
    </source>
</evidence>
<dbReference type="InterPro" id="IPR019734">
    <property type="entry name" value="TPR_rpt"/>
</dbReference>
<evidence type="ECO:0000313" key="6">
    <source>
        <dbReference type="Proteomes" id="UP000051557"/>
    </source>
</evidence>
<accession>A0A0R2XAJ2</accession>
<organism evidence="5 6">
    <name type="scientific">Verrucomicrobia subdivision 6 bacterium BACL9 MAG-120820-bin42</name>
    <dbReference type="NCBI Taxonomy" id="1655634"/>
    <lineage>
        <taxon>Bacteria</taxon>
        <taxon>Pseudomonadati</taxon>
        <taxon>Verrucomicrobiota</taxon>
        <taxon>Verrucomicrobiia</taxon>
        <taxon>Verrucomicrobiales</taxon>
        <taxon>Verrucomicrobia subdivision 6</taxon>
    </lineage>
</organism>
<dbReference type="InterPro" id="IPR011990">
    <property type="entry name" value="TPR-like_helical_dom_sf"/>
</dbReference>
<name>A0A0R2XAJ2_9BACT</name>
<evidence type="ECO:0000256" key="2">
    <source>
        <dbReference type="ARBA" id="ARBA00022803"/>
    </source>
</evidence>
<keyword evidence="2 3" id="KW-0802">TPR repeat</keyword>
<dbReference type="EMBL" id="LIDM01000018">
    <property type="protein sequence ID" value="KRP33192.1"/>
    <property type="molecule type" value="Genomic_DNA"/>
</dbReference>
<dbReference type="Proteomes" id="UP000051557">
    <property type="component" value="Unassembled WGS sequence"/>
</dbReference>
<comment type="caution">
    <text evidence="5">The sequence shown here is derived from an EMBL/GenBank/DDBJ whole genome shotgun (WGS) entry which is preliminary data.</text>
</comment>
<dbReference type="InterPro" id="IPR013105">
    <property type="entry name" value="TPR_2"/>
</dbReference>
<feature type="compositionally biased region" description="Basic and acidic residues" evidence="4">
    <location>
        <begin position="230"/>
        <end position="248"/>
    </location>
</feature>
<dbReference type="SUPFAM" id="SSF48452">
    <property type="entry name" value="TPR-like"/>
    <property type="match status" value="1"/>
</dbReference>
<proteinExistence type="predicted"/>
<reference evidence="5 6" key="1">
    <citation type="submission" date="2015-10" db="EMBL/GenBank/DDBJ databases">
        <title>Metagenome-Assembled Genomes uncover a global brackish microbiome.</title>
        <authorList>
            <person name="Hugerth L.W."/>
            <person name="Larsson J."/>
            <person name="Alneberg J."/>
            <person name="Lindh M.V."/>
            <person name="Legrand C."/>
            <person name="Pinhassi J."/>
            <person name="Andersson A.F."/>
        </authorList>
    </citation>
    <scope>NUCLEOTIDE SEQUENCE [LARGE SCALE GENOMIC DNA]</scope>
    <source>
        <strain evidence="5">BACL9 MAG-120820-bin42</strain>
    </source>
</reference>
<sequence>MPMIYFVSLFSFLFILAVGAIGEDRIRLKNGEVLQGQAVKFDEGSMTLTFKFAQGTLGYPSSDLAEVNLEERPGVAEGRQAFAKGNWEEVVNRWKPSVEALMGVDSPWVLECAGGLGQAYLALGKVADAETHFGKMKKFYAQGPAALRASVGLAEATQNRDAGVLLEKLKELEGQLKEGLRPLRADREALAEYYFARGGAYEKKGDAKKALEDYLRVATLYPEPPSLGQRAEERAEGLRKANKDLVTE</sequence>
<dbReference type="PROSITE" id="PS50005">
    <property type="entry name" value="TPR"/>
    <property type="match status" value="1"/>
</dbReference>